<dbReference type="GO" id="GO:0016706">
    <property type="term" value="F:2-oxoglutarate-dependent dioxygenase activity"/>
    <property type="evidence" value="ECO:0007669"/>
    <property type="project" value="TreeGrafter"/>
</dbReference>
<evidence type="ECO:0000256" key="4">
    <source>
        <dbReference type="ARBA" id="ARBA00022964"/>
    </source>
</evidence>
<protein>
    <recommendedName>
        <fullName evidence="7">TauD/TfdA-like domain-containing protein</fullName>
    </recommendedName>
</protein>
<comment type="cofactor">
    <cofactor evidence="1">
        <name>Fe(2+)</name>
        <dbReference type="ChEBI" id="CHEBI:29033"/>
    </cofactor>
</comment>
<evidence type="ECO:0000256" key="1">
    <source>
        <dbReference type="ARBA" id="ARBA00001954"/>
    </source>
</evidence>
<dbReference type="GO" id="GO:0046872">
    <property type="term" value="F:metal ion binding"/>
    <property type="evidence" value="ECO:0007669"/>
    <property type="project" value="UniProtKB-KW"/>
</dbReference>
<dbReference type="InterPro" id="IPR042098">
    <property type="entry name" value="TauD-like_sf"/>
</dbReference>
<dbReference type="OrthoDB" id="10257314at2759"/>
<name>A0A5N7BF57_9EURO</name>
<accession>A0A5N7BF57</accession>
<keyword evidence="4" id="KW-0223">Dioxygenase</keyword>
<reference evidence="8 9" key="1">
    <citation type="submission" date="2019-04" db="EMBL/GenBank/DDBJ databases">
        <title>Friends and foes A comparative genomics studyof 23 Aspergillus species from section Flavi.</title>
        <authorList>
            <consortium name="DOE Joint Genome Institute"/>
            <person name="Kjaerbolling I."/>
            <person name="Vesth T."/>
            <person name="Frisvad J.C."/>
            <person name="Nybo J.L."/>
            <person name="Theobald S."/>
            <person name="Kildgaard S."/>
            <person name="Isbrandt T."/>
            <person name="Kuo A."/>
            <person name="Sato A."/>
            <person name="Lyhne E.K."/>
            <person name="Kogle M.E."/>
            <person name="Wiebenga A."/>
            <person name="Kun R.S."/>
            <person name="Lubbers R.J."/>
            <person name="Makela M.R."/>
            <person name="Barry K."/>
            <person name="Chovatia M."/>
            <person name="Clum A."/>
            <person name="Daum C."/>
            <person name="Haridas S."/>
            <person name="He G."/>
            <person name="LaButti K."/>
            <person name="Lipzen A."/>
            <person name="Mondo S."/>
            <person name="Riley R."/>
            <person name="Salamov A."/>
            <person name="Simmons B.A."/>
            <person name="Magnuson J.K."/>
            <person name="Henrissat B."/>
            <person name="Mortensen U.H."/>
            <person name="Larsen T.O."/>
            <person name="Devries R.P."/>
            <person name="Grigoriev I.V."/>
            <person name="Machida M."/>
            <person name="Baker S.E."/>
            <person name="Andersen M.R."/>
        </authorList>
    </citation>
    <scope>NUCLEOTIDE SEQUENCE [LARGE SCALE GENOMIC DNA]</scope>
    <source>
        <strain evidence="8 9">IBT 29228</strain>
    </source>
</reference>
<evidence type="ECO:0000313" key="8">
    <source>
        <dbReference type="EMBL" id="KAE8380406.1"/>
    </source>
</evidence>
<comment type="similarity">
    <text evidence="2">Belongs to the TfdA dioxygenase family.</text>
</comment>
<evidence type="ECO:0000313" key="9">
    <source>
        <dbReference type="Proteomes" id="UP000326198"/>
    </source>
</evidence>
<dbReference type="PANTHER" id="PTHR30468">
    <property type="entry name" value="ALPHA-KETOGLUTARATE-DEPENDENT SULFONATE DIOXYGENASE"/>
    <property type="match status" value="1"/>
</dbReference>
<organism evidence="8 9">
    <name type="scientific">Aspergillus bertholletiae</name>
    <dbReference type="NCBI Taxonomy" id="1226010"/>
    <lineage>
        <taxon>Eukaryota</taxon>
        <taxon>Fungi</taxon>
        <taxon>Dikarya</taxon>
        <taxon>Ascomycota</taxon>
        <taxon>Pezizomycotina</taxon>
        <taxon>Eurotiomycetes</taxon>
        <taxon>Eurotiomycetidae</taxon>
        <taxon>Eurotiales</taxon>
        <taxon>Aspergillaceae</taxon>
        <taxon>Aspergillus</taxon>
        <taxon>Aspergillus subgen. Circumdati</taxon>
    </lineage>
</organism>
<gene>
    <name evidence="8" type="ORF">BDV26DRAFT_141105</name>
</gene>
<dbReference type="InterPro" id="IPR003819">
    <property type="entry name" value="TauD/TfdA-like"/>
</dbReference>
<dbReference type="Pfam" id="PF02668">
    <property type="entry name" value="TauD"/>
    <property type="match status" value="1"/>
</dbReference>
<keyword evidence="3" id="KW-0479">Metal-binding</keyword>
<proteinExistence type="inferred from homology"/>
<dbReference type="Proteomes" id="UP000326198">
    <property type="component" value="Unassembled WGS sequence"/>
</dbReference>
<dbReference type="InterPro" id="IPR051323">
    <property type="entry name" value="AtsK-like"/>
</dbReference>
<dbReference type="AlphaFoldDB" id="A0A5N7BF57"/>
<evidence type="ECO:0000259" key="7">
    <source>
        <dbReference type="Pfam" id="PF02668"/>
    </source>
</evidence>
<keyword evidence="9" id="KW-1185">Reference proteome</keyword>
<dbReference type="SUPFAM" id="SSF51197">
    <property type="entry name" value="Clavaminate synthase-like"/>
    <property type="match status" value="1"/>
</dbReference>
<evidence type="ECO:0000256" key="5">
    <source>
        <dbReference type="ARBA" id="ARBA00023002"/>
    </source>
</evidence>
<evidence type="ECO:0000256" key="3">
    <source>
        <dbReference type="ARBA" id="ARBA00022723"/>
    </source>
</evidence>
<sequence length="342" mass="38434">MHSTKVTYPEPMQLTGILDQYESFQVTPCIGTEFPKANLAEWLSSPDSDALLRDLAITIAQRGVVFFRGQTSLDGELQKELTHRLGVQSGKPEGHRLSKHPLHLIRKDDPEMGILDPGRQQKLHGVEKAQKRQRAVLEYHSDGSYEVCPPDFTMLRMTEIPPTGGDTLWASGYELYDRLSTPYQKFFETLTAEHEVPSLRKLAETEPGIYDGPRGAPANTDMQFKQSHPMVRTHPVTGWKTLFAGGLHCRRVNDVTDFESEQLLSKVISLVGDNHDLQVRFRWNTPGDVAIWDNRCVLHCPTQDHYGLGGRMGYRTMGIAEKPYLDPKSPSRQEALAAAAAK</sequence>
<feature type="domain" description="TauD/TfdA-like" evidence="7">
    <location>
        <begin position="24"/>
        <end position="316"/>
    </location>
</feature>
<dbReference type="GO" id="GO:0005737">
    <property type="term" value="C:cytoplasm"/>
    <property type="evidence" value="ECO:0007669"/>
    <property type="project" value="TreeGrafter"/>
</dbReference>
<keyword evidence="5" id="KW-0560">Oxidoreductase</keyword>
<evidence type="ECO:0000256" key="2">
    <source>
        <dbReference type="ARBA" id="ARBA00005896"/>
    </source>
</evidence>
<evidence type="ECO:0000256" key="6">
    <source>
        <dbReference type="ARBA" id="ARBA00023004"/>
    </source>
</evidence>
<dbReference type="Gene3D" id="3.60.130.10">
    <property type="entry name" value="Clavaminate synthase-like"/>
    <property type="match status" value="1"/>
</dbReference>
<dbReference type="EMBL" id="ML736182">
    <property type="protein sequence ID" value="KAE8380406.1"/>
    <property type="molecule type" value="Genomic_DNA"/>
</dbReference>
<keyword evidence="6" id="KW-0408">Iron</keyword>
<dbReference type="PANTHER" id="PTHR30468:SF10">
    <property type="entry name" value="TAUD_TFDA-LIKE DOMAIN-CONTAINING PROTEIN"/>
    <property type="match status" value="1"/>
</dbReference>